<evidence type="ECO:0000313" key="2">
    <source>
        <dbReference type="EMBL" id="AVX04830.1"/>
    </source>
</evidence>
<dbReference type="Pfam" id="PF11575">
    <property type="entry name" value="FhuF_C"/>
    <property type="match status" value="1"/>
</dbReference>
<proteinExistence type="predicted"/>
<evidence type="ECO:0000259" key="1">
    <source>
        <dbReference type="Pfam" id="PF11575"/>
    </source>
</evidence>
<accession>A0A2R4MFP9</accession>
<dbReference type="AlphaFoldDB" id="A0A2R4MFP9"/>
<dbReference type="RefSeq" id="WP_162889237.1">
    <property type="nucleotide sequence ID" value="NZ_CP021330.1"/>
</dbReference>
<dbReference type="EMBL" id="CP021330">
    <property type="protein sequence ID" value="AVX04830.1"/>
    <property type="molecule type" value="Genomic_DNA"/>
</dbReference>
<keyword evidence="3" id="KW-1185">Reference proteome</keyword>
<dbReference type="InterPro" id="IPR024726">
    <property type="entry name" value="FhuF_C"/>
</dbReference>
<protein>
    <recommendedName>
        <fullName evidence="1">Ferric siderophore reductase C-terminal domain-containing protein</fullName>
    </recommendedName>
</protein>
<evidence type="ECO:0000313" key="3">
    <source>
        <dbReference type="Proteomes" id="UP000258927"/>
    </source>
</evidence>
<feature type="domain" description="Ferric siderophore reductase C-terminal" evidence="1">
    <location>
        <begin position="239"/>
        <end position="259"/>
    </location>
</feature>
<dbReference type="GO" id="GO:0051537">
    <property type="term" value="F:2 iron, 2 sulfur cluster binding"/>
    <property type="evidence" value="ECO:0007669"/>
    <property type="project" value="InterPro"/>
</dbReference>
<dbReference type="STRING" id="1122213.GCA_000423365_02636"/>
<organism evidence="2 3">
    <name type="scientific">Maritalea myrionectae</name>
    <dbReference type="NCBI Taxonomy" id="454601"/>
    <lineage>
        <taxon>Bacteria</taxon>
        <taxon>Pseudomonadati</taxon>
        <taxon>Pseudomonadota</taxon>
        <taxon>Alphaproteobacteria</taxon>
        <taxon>Hyphomicrobiales</taxon>
        <taxon>Devosiaceae</taxon>
        <taxon>Maritalea</taxon>
    </lineage>
</organism>
<sequence>MPLKKPAIKKQLTELLAPINRDESAFAPRFSLRHQGGNAQNIAAITSAQLPHYFQLATAKDENADQKMGAAFCLGRLSWALLRPLAGYVVNDFWYAGADLAAFEMSFREVSWQKQGQSGVFLAIDIALDADQAEWQHGAANPETIADFANQIEALFGPLVDLHHEVSGLAKPALWRLVGDSLATSFLTQGENFGHIKQAIGIAEHILHRKGSKLFSKQSGFIEIKLPERPEISEWFRKRGGCCRYYTADGGEYCSTCVLRDENSMIERLQNHMRTKHLSEEAA</sequence>
<dbReference type="Proteomes" id="UP000258927">
    <property type="component" value="Chromosome"/>
</dbReference>
<name>A0A2R4MFP9_9HYPH</name>
<gene>
    <name evidence="2" type="ORF">MXMO3_02317</name>
</gene>
<reference evidence="2 3" key="1">
    <citation type="submission" date="2017-05" db="EMBL/GenBank/DDBJ databases">
        <title>Genome Analysis of Maritalea myrionectae HL2708#5.</title>
        <authorList>
            <consortium name="Cotde Inc.-PKNU"/>
            <person name="Jang D."/>
            <person name="Oh H.-M."/>
        </authorList>
    </citation>
    <scope>NUCLEOTIDE SEQUENCE [LARGE SCALE GENOMIC DNA]</scope>
    <source>
        <strain evidence="2 3">HL2708#5</strain>
    </source>
</reference>
<dbReference type="KEGG" id="mmyr:MXMO3_02317"/>